<name>A0ABN2GUA4_9ACTN</name>
<keyword evidence="3" id="KW-1185">Reference proteome</keyword>
<gene>
    <name evidence="2" type="ORF">GCM10009680_15590</name>
</gene>
<accession>A0ABN2GUA4</accession>
<sequence>MSDWVPRGAPTSSSDIHREADAGMTAQNDLRLLPWVGPEGKPCYLDTDDREGYMSRLADHIEAVQLGMATELLGQAGQVLDDETEDLEKLKLVAAQLASALRDVLRVATSRGHRLVTPE</sequence>
<reference evidence="2 3" key="1">
    <citation type="journal article" date="2019" name="Int. J. Syst. Evol. Microbiol.">
        <title>The Global Catalogue of Microorganisms (GCM) 10K type strain sequencing project: providing services to taxonomists for standard genome sequencing and annotation.</title>
        <authorList>
            <consortium name="The Broad Institute Genomics Platform"/>
            <consortium name="The Broad Institute Genome Sequencing Center for Infectious Disease"/>
            <person name="Wu L."/>
            <person name="Ma J."/>
        </authorList>
    </citation>
    <scope>NUCLEOTIDE SEQUENCE [LARGE SCALE GENOMIC DNA]</scope>
    <source>
        <strain evidence="2 3">JCM 13244</strain>
    </source>
</reference>
<dbReference type="Proteomes" id="UP001499947">
    <property type="component" value="Unassembled WGS sequence"/>
</dbReference>
<protein>
    <submittedName>
        <fullName evidence="2">Uncharacterized protein</fullName>
    </submittedName>
</protein>
<dbReference type="EMBL" id="BAAALR010000020">
    <property type="protein sequence ID" value="GAA1676970.1"/>
    <property type="molecule type" value="Genomic_DNA"/>
</dbReference>
<evidence type="ECO:0000256" key="1">
    <source>
        <dbReference type="SAM" id="MobiDB-lite"/>
    </source>
</evidence>
<proteinExistence type="predicted"/>
<organism evidence="2 3">
    <name type="scientific">Streptomyces yatensis</name>
    <dbReference type="NCBI Taxonomy" id="155177"/>
    <lineage>
        <taxon>Bacteria</taxon>
        <taxon>Bacillati</taxon>
        <taxon>Actinomycetota</taxon>
        <taxon>Actinomycetes</taxon>
        <taxon>Kitasatosporales</taxon>
        <taxon>Streptomycetaceae</taxon>
        <taxon>Streptomyces</taxon>
        <taxon>Streptomyces violaceusniger group</taxon>
    </lineage>
</organism>
<comment type="caution">
    <text evidence="2">The sequence shown here is derived from an EMBL/GenBank/DDBJ whole genome shotgun (WGS) entry which is preliminary data.</text>
</comment>
<evidence type="ECO:0000313" key="2">
    <source>
        <dbReference type="EMBL" id="GAA1676970.1"/>
    </source>
</evidence>
<evidence type="ECO:0000313" key="3">
    <source>
        <dbReference type="Proteomes" id="UP001499947"/>
    </source>
</evidence>
<feature type="region of interest" description="Disordered" evidence="1">
    <location>
        <begin position="1"/>
        <end position="23"/>
    </location>
</feature>